<organism evidence="2 3">
    <name type="scientific">Xylanibacillus composti</name>
    <dbReference type="NCBI Taxonomy" id="1572762"/>
    <lineage>
        <taxon>Bacteria</taxon>
        <taxon>Bacillati</taxon>
        <taxon>Bacillota</taxon>
        <taxon>Bacilli</taxon>
        <taxon>Bacillales</taxon>
        <taxon>Paenibacillaceae</taxon>
        <taxon>Xylanibacillus</taxon>
    </lineage>
</organism>
<evidence type="ECO:0000259" key="1">
    <source>
        <dbReference type="Pfam" id="PF12146"/>
    </source>
</evidence>
<dbReference type="SUPFAM" id="SSF53474">
    <property type="entry name" value="alpha/beta-Hydrolases"/>
    <property type="match status" value="1"/>
</dbReference>
<gene>
    <name evidence="2" type="ORF">XYCOK13_21520</name>
</gene>
<proteinExistence type="predicted"/>
<evidence type="ECO:0000313" key="3">
    <source>
        <dbReference type="Proteomes" id="UP000677918"/>
    </source>
</evidence>
<name>A0A8J4H1Q5_9BACL</name>
<dbReference type="EMBL" id="BOVK01000027">
    <property type="protein sequence ID" value="GIQ69328.1"/>
    <property type="molecule type" value="Genomic_DNA"/>
</dbReference>
<dbReference type="InterPro" id="IPR029058">
    <property type="entry name" value="AB_hydrolase_fold"/>
</dbReference>
<dbReference type="RefSeq" id="WP_213412133.1">
    <property type="nucleotide sequence ID" value="NZ_BOVK01000027.1"/>
</dbReference>
<evidence type="ECO:0000313" key="2">
    <source>
        <dbReference type="EMBL" id="GIQ69328.1"/>
    </source>
</evidence>
<dbReference type="InterPro" id="IPR022742">
    <property type="entry name" value="Hydrolase_4"/>
</dbReference>
<feature type="domain" description="Serine aminopeptidase S33" evidence="1">
    <location>
        <begin position="42"/>
        <end position="125"/>
    </location>
</feature>
<dbReference type="Proteomes" id="UP000677918">
    <property type="component" value="Unassembled WGS sequence"/>
</dbReference>
<comment type="caution">
    <text evidence="2">The sequence shown here is derived from an EMBL/GenBank/DDBJ whole genome shotgun (WGS) entry which is preliminary data.</text>
</comment>
<accession>A0A8J4H1Q5</accession>
<keyword evidence="3" id="KW-1185">Reference proteome</keyword>
<dbReference type="Pfam" id="PF12146">
    <property type="entry name" value="Hydrolase_4"/>
    <property type="match status" value="1"/>
</dbReference>
<sequence length="615" mass="69081">MWKQVRFGSDQTMAGIVEWPDHAGLPATLLVSLPGLGQAMSEKNYFFSNLRKRLAEEGQWCVQFDYRGSGDSEGELRQATIASMVQDAVEVLDEATKEHKPAKVYLAGHALGAVIAQRAALDWEGRTGIPCIPILISPPLAKLPAARDIVPASAYDMLERNGWLDSKELFPGDDYYTLSDFDPQVYAYVTTLGAHLLYLHGQCIGKELLDELDALDPIALYNENVHGVFLLCGEQDEPSWQQARKIERATLAAFRHGTHFYRHPAAMDEAIQAIRDIVIPNGCSKCGKCCCAAARRQTLAERLRAQDKVDWRFPDEFGLSERNMDCLQLSILEVLKWKGESNPIPIFLNAFDCKSEGLLLRRSLPVLHRGWKLIEYPRLDRERMQHLLRSLLDGEGYALVHYKAFHAPFSSYYHKHDVVHWALVIDYDEDYVHMVDDAGSEASFQGCLGKVPNALFFDTLAAAGNGGMAILQQSTSSVEEGGHIAGLLRKSVSQMEAGLASLSAFVDRVAETPAAALAEKLPMLEFDIHYYRRLRELWKTAAERRVIPDELLQDDLPEALHQVCEAWSFVMGVLMKWKRLPQRDFRDKLISLLREAVRAEGRLQQAFARAGEGRA</sequence>
<dbReference type="AlphaFoldDB" id="A0A8J4H1Q5"/>
<protein>
    <recommendedName>
        <fullName evidence="1">Serine aminopeptidase S33 domain-containing protein</fullName>
    </recommendedName>
</protein>
<reference evidence="2" key="1">
    <citation type="submission" date="2021-04" db="EMBL/GenBank/DDBJ databases">
        <title>Draft genome sequence of Xylanibacillus composti strain K13.</title>
        <authorList>
            <person name="Uke A."/>
            <person name="Chhe C."/>
            <person name="Baramee S."/>
            <person name="Kosugi A."/>
        </authorList>
    </citation>
    <scope>NUCLEOTIDE SEQUENCE</scope>
    <source>
        <strain evidence="2">K13</strain>
    </source>
</reference>
<dbReference type="Gene3D" id="3.40.50.1820">
    <property type="entry name" value="alpha/beta hydrolase"/>
    <property type="match status" value="1"/>
</dbReference>